<gene>
    <name evidence="2" type="ORF">CRENBAI_009543</name>
</gene>
<feature type="transmembrane region" description="Helical" evidence="1">
    <location>
        <begin position="141"/>
        <end position="162"/>
    </location>
</feature>
<keyword evidence="1" id="KW-0812">Transmembrane</keyword>
<dbReference type="EMBL" id="JAHHUM010001339">
    <property type="protein sequence ID" value="KAK5612654.1"/>
    <property type="molecule type" value="Genomic_DNA"/>
</dbReference>
<keyword evidence="1" id="KW-1133">Transmembrane helix</keyword>
<dbReference type="AlphaFoldDB" id="A0AAV9RV16"/>
<keyword evidence="3" id="KW-1185">Reference proteome</keyword>
<keyword evidence="1" id="KW-0472">Membrane</keyword>
<protein>
    <submittedName>
        <fullName evidence="2">Uncharacterized protein</fullName>
    </submittedName>
</protein>
<accession>A0AAV9RV16</accession>
<reference evidence="2 3" key="1">
    <citation type="submission" date="2021-06" db="EMBL/GenBank/DDBJ databases">
        <authorList>
            <person name="Palmer J.M."/>
        </authorList>
    </citation>
    <scope>NUCLEOTIDE SEQUENCE [LARGE SCALE GENOMIC DNA]</scope>
    <source>
        <strain evidence="2 3">MEX-2019</strain>
        <tissue evidence="2">Muscle</tissue>
    </source>
</reference>
<dbReference type="Proteomes" id="UP001311232">
    <property type="component" value="Unassembled WGS sequence"/>
</dbReference>
<evidence type="ECO:0000313" key="3">
    <source>
        <dbReference type="Proteomes" id="UP001311232"/>
    </source>
</evidence>
<evidence type="ECO:0000256" key="1">
    <source>
        <dbReference type="SAM" id="Phobius"/>
    </source>
</evidence>
<organism evidence="2 3">
    <name type="scientific">Crenichthys baileyi</name>
    <name type="common">White River springfish</name>
    <dbReference type="NCBI Taxonomy" id="28760"/>
    <lineage>
        <taxon>Eukaryota</taxon>
        <taxon>Metazoa</taxon>
        <taxon>Chordata</taxon>
        <taxon>Craniata</taxon>
        <taxon>Vertebrata</taxon>
        <taxon>Euteleostomi</taxon>
        <taxon>Actinopterygii</taxon>
        <taxon>Neopterygii</taxon>
        <taxon>Teleostei</taxon>
        <taxon>Neoteleostei</taxon>
        <taxon>Acanthomorphata</taxon>
        <taxon>Ovalentaria</taxon>
        <taxon>Atherinomorphae</taxon>
        <taxon>Cyprinodontiformes</taxon>
        <taxon>Goodeidae</taxon>
        <taxon>Crenichthys</taxon>
    </lineage>
</organism>
<feature type="transmembrane region" description="Helical" evidence="1">
    <location>
        <begin position="111"/>
        <end position="129"/>
    </location>
</feature>
<comment type="caution">
    <text evidence="2">The sequence shown here is derived from an EMBL/GenBank/DDBJ whole genome shotgun (WGS) entry which is preliminary data.</text>
</comment>
<evidence type="ECO:0000313" key="2">
    <source>
        <dbReference type="EMBL" id="KAK5612654.1"/>
    </source>
</evidence>
<name>A0AAV9RV16_9TELE</name>
<proteinExistence type="predicted"/>
<sequence length="179" mass="20674">MNVITNFYQVFLYGELKARCDLLSRLRETKVMFAIKEAEECVDKVYVWVWVQEEVFEPPCLPENKTPPHVLQLALKVDFHSGRKELKTDNVASVLASCSLGNQQLCVVGNLLYPIPDFFIYISFFMFTIPNENDTLDFIFSVRSILLFLLLLSFLIFFPVTICSAERLMARSPLPYKAE</sequence>